<keyword evidence="5" id="KW-1185">Reference proteome</keyword>
<evidence type="ECO:0000256" key="2">
    <source>
        <dbReference type="ARBA" id="ARBA00023002"/>
    </source>
</evidence>
<accession>A0A4V3H4A9</accession>
<dbReference type="GO" id="GO:0003955">
    <property type="term" value="F:NAD(P)H dehydrogenase (quinone) activity"/>
    <property type="evidence" value="ECO:0007669"/>
    <property type="project" value="TreeGrafter"/>
</dbReference>
<gene>
    <name evidence="4" type="ORF">EDC23_0900</name>
</gene>
<dbReference type="PANTHER" id="PTHR10204:SF34">
    <property type="entry name" value="NAD(P)H DEHYDROGENASE [QUINONE] 1 ISOFORM 1"/>
    <property type="match status" value="1"/>
</dbReference>
<reference evidence="4 5" key="1">
    <citation type="submission" date="2019-03" db="EMBL/GenBank/DDBJ databases">
        <title>Genomic Encyclopedia of Type Strains, Phase IV (KMG-IV): sequencing the most valuable type-strain genomes for metagenomic binning, comparative biology and taxonomic classification.</title>
        <authorList>
            <person name="Goeker M."/>
        </authorList>
    </citation>
    <scope>NUCLEOTIDE SEQUENCE [LARGE SCALE GENOMIC DNA]</scope>
    <source>
        <strain evidence="4 5">DSM 16326</strain>
    </source>
</reference>
<dbReference type="InterPro" id="IPR029039">
    <property type="entry name" value="Flavoprotein-like_sf"/>
</dbReference>
<proteinExistence type="inferred from homology"/>
<dbReference type="RefSeq" id="WP_243830712.1">
    <property type="nucleotide sequence ID" value="NZ_SOQX01000002.1"/>
</dbReference>
<dbReference type="Pfam" id="PF02525">
    <property type="entry name" value="Flavodoxin_2"/>
    <property type="match status" value="1"/>
</dbReference>
<sequence>MRIVIIQGNPDHCARHYGHALAEAYADGAREAGHEVTTIEVAALTFPLLHNFNEFHQGETPAAIVECQELVRRAEHLVIIYPLWLGSMPALLKGFFEQLFRPGFAVQPLDGGQSWKKLLTGRSARVIVTMGMPALAYRWFFRAHSLKSLERNILKFTGINPVRESLIGMIEGRPAHRQRWLRKMARLGRAAR</sequence>
<feature type="domain" description="Flavodoxin-like fold" evidence="3">
    <location>
        <begin position="1"/>
        <end position="174"/>
    </location>
</feature>
<dbReference type="Proteomes" id="UP000294914">
    <property type="component" value="Unassembled WGS sequence"/>
</dbReference>
<evidence type="ECO:0000259" key="3">
    <source>
        <dbReference type="Pfam" id="PF02525"/>
    </source>
</evidence>
<dbReference type="InterPro" id="IPR051545">
    <property type="entry name" value="NAD(P)H_dehydrogenase_qn"/>
</dbReference>
<organism evidence="4 5">
    <name type="scientific">Thiohalophilus thiocyanatoxydans</name>
    <dbReference type="NCBI Taxonomy" id="381308"/>
    <lineage>
        <taxon>Bacteria</taxon>
        <taxon>Pseudomonadati</taxon>
        <taxon>Pseudomonadota</taxon>
        <taxon>Gammaproteobacteria</taxon>
        <taxon>Thiohalomonadales</taxon>
        <taxon>Thiohalophilaceae</taxon>
        <taxon>Thiohalophilus</taxon>
    </lineage>
</organism>
<keyword evidence="2" id="KW-0560">Oxidoreductase</keyword>
<evidence type="ECO:0000256" key="1">
    <source>
        <dbReference type="ARBA" id="ARBA00006252"/>
    </source>
</evidence>
<dbReference type="AlphaFoldDB" id="A0A4V3H4A9"/>
<dbReference type="GO" id="GO:0005829">
    <property type="term" value="C:cytosol"/>
    <property type="evidence" value="ECO:0007669"/>
    <property type="project" value="TreeGrafter"/>
</dbReference>
<dbReference type="SUPFAM" id="SSF52218">
    <property type="entry name" value="Flavoproteins"/>
    <property type="match status" value="1"/>
</dbReference>
<dbReference type="EMBL" id="SOQX01000002">
    <property type="protein sequence ID" value="TDY02525.1"/>
    <property type="molecule type" value="Genomic_DNA"/>
</dbReference>
<dbReference type="InterPro" id="IPR003680">
    <property type="entry name" value="Flavodoxin_fold"/>
</dbReference>
<dbReference type="Gene3D" id="3.40.50.360">
    <property type="match status" value="1"/>
</dbReference>
<dbReference type="PANTHER" id="PTHR10204">
    <property type="entry name" value="NAD P H OXIDOREDUCTASE-RELATED"/>
    <property type="match status" value="1"/>
</dbReference>
<comment type="caution">
    <text evidence="4">The sequence shown here is derived from an EMBL/GenBank/DDBJ whole genome shotgun (WGS) entry which is preliminary data.</text>
</comment>
<name>A0A4V3H4A9_9GAMM</name>
<comment type="similarity">
    <text evidence="1">Belongs to the NAD(P)H dehydrogenase (quinone) family.</text>
</comment>
<protein>
    <submittedName>
        <fullName evidence="4">Putative NADPH-quinone reductase</fullName>
    </submittedName>
</protein>
<evidence type="ECO:0000313" key="5">
    <source>
        <dbReference type="Proteomes" id="UP000294914"/>
    </source>
</evidence>
<evidence type="ECO:0000313" key="4">
    <source>
        <dbReference type="EMBL" id="TDY02525.1"/>
    </source>
</evidence>